<dbReference type="PIRSF" id="PIRSF000103">
    <property type="entry name" value="HIBADH"/>
    <property type="match status" value="1"/>
</dbReference>
<evidence type="ECO:0000313" key="5">
    <source>
        <dbReference type="EMBL" id="CAE2227828.1"/>
    </source>
</evidence>
<dbReference type="EMBL" id="HBKP01016706">
    <property type="protein sequence ID" value="CAE2227828.1"/>
    <property type="molecule type" value="Transcribed_RNA"/>
</dbReference>
<dbReference type="InterPro" id="IPR013328">
    <property type="entry name" value="6PGD_dom2"/>
</dbReference>
<evidence type="ECO:0000259" key="3">
    <source>
        <dbReference type="Pfam" id="PF03446"/>
    </source>
</evidence>
<comment type="similarity">
    <text evidence="1">Belongs to the HIBADH-related family. NP60 subfamily.</text>
</comment>
<dbReference type="InterPro" id="IPR051265">
    <property type="entry name" value="HIBADH-related_NP60_sf"/>
</dbReference>
<evidence type="ECO:0000256" key="2">
    <source>
        <dbReference type="ARBA" id="ARBA00023002"/>
    </source>
</evidence>
<evidence type="ECO:0000259" key="4">
    <source>
        <dbReference type="Pfam" id="PF21761"/>
    </source>
</evidence>
<feature type="domain" description="NADPH-dependent reductive aminase-like C-terminal" evidence="4">
    <location>
        <begin position="181"/>
        <end position="305"/>
    </location>
</feature>
<keyword evidence="2" id="KW-0560">Oxidoreductase</keyword>
<protein>
    <recommendedName>
        <fullName evidence="6">6-phosphogluconate dehydrogenase NADP-binding domain-containing protein</fullName>
    </recommendedName>
</protein>
<dbReference type="PANTHER" id="PTHR43580">
    <property type="entry name" value="OXIDOREDUCTASE GLYR1-RELATED"/>
    <property type="match status" value="1"/>
</dbReference>
<dbReference type="AlphaFoldDB" id="A0A7S4MK96"/>
<dbReference type="Pfam" id="PF21761">
    <property type="entry name" value="RedAm-like_C"/>
    <property type="match status" value="1"/>
</dbReference>
<dbReference type="InterPro" id="IPR015815">
    <property type="entry name" value="HIBADH-related"/>
</dbReference>
<proteinExistence type="inferred from homology"/>
<feature type="domain" description="6-phosphogluconate dehydrogenase NADP-binding" evidence="3">
    <location>
        <begin position="7"/>
        <end position="177"/>
    </location>
</feature>
<dbReference type="Gene3D" id="3.40.50.720">
    <property type="entry name" value="NAD(P)-binding Rossmann-like Domain"/>
    <property type="match status" value="1"/>
</dbReference>
<dbReference type="InterPro" id="IPR006115">
    <property type="entry name" value="6PGDH_NADP-bd"/>
</dbReference>
<dbReference type="InterPro" id="IPR008927">
    <property type="entry name" value="6-PGluconate_DH-like_C_sf"/>
</dbReference>
<evidence type="ECO:0008006" key="6">
    <source>
        <dbReference type="Google" id="ProtNLM"/>
    </source>
</evidence>
<dbReference type="PANTHER" id="PTHR43580:SF2">
    <property type="entry name" value="CYTOKINE-LIKE NUCLEAR FACTOR N-PAC"/>
    <property type="match status" value="1"/>
</dbReference>
<dbReference type="InterPro" id="IPR036291">
    <property type="entry name" value="NAD(P)-bd_dom_sf"/>
</dbReference>
<name>A0A7S4MK96_9EUKA</name>
<dbReference type="Gene3D" id="1.10.1040.10">
    <property type="entry name" value="N-(1-d-carboxylethyl)-l-norvaline Dehydrogenase, domain 2"/>
    <property type="match status" value="1"/>
</dbReference>
<gene>
    <name evidence="5" type="ORF">VSP0166_LOCUS11846</name>
</gene>
<dbReference type="Pfam" id="PF03446">
    <property type="entry name" value="NAD_binding_2"/>
    <property type="match status" value="1"/>
</dbReference>
<dbReference type="SUPFAM" id="SSF51735">
    <property type="entry name" value="NAD(P)-binding Rossmann-fold domains"/>
    <property type="match status" value="1"/>
</dbReference>
<sequence length="318" mass="35229">MEGKLLVVGLGNIGASLARVAVLRKQFDVVVWNRSVGRAKNLFSEKEMEEEEIENFSFVEDLADGIKSCDIVAISLIDYQCAYDALHQNSDDFETLSPLVQALEGKYVIHLTSSIPSESQKWKNLMDKANAFNVDGCVIGWPSMVGSDSFSVMVSGCDEKTFKTVRPLLRVWGKPTYVGNEPGQADALDIAVLTYLQGIKFGFMQGLALCEQAGVSQETYTEFAKHYLSVYSSVLDDTKDKVQARDYENNINTSVSILHKFNRNVLKHAKETGQSTELLVAIDAPLSALVDAGKEKVDQTACFEYMLDQKSEFFASPQ</sequence>
<dbReference type="SUPFAM" id="SSF48179">
    <property type="entry name" value="6-phosphogluconate dehydrogenase C-terminal domain-like"/>
    <property type="match status" value="1"/>
</dbReference>
<dbReference type="GO" id="GO:0016491">
    <property type="term" value="F:oxidoreductase activity"/>
    <property type="evidence" value="ECO:0007669"/>
    <property type="project" value="UniProtKB-KW"/>
</dbReference>
<dbReference type="GO" id="GO:0050661">
    <property type="term" value="F:NADP binding"/>
    <property type="evidence" value="ECO:0007669"/>
    <property type="project" value="InterPro"/>
</dbReference>
<organism evidence="5">
    <name type="scientific">Vannella robusta</name>
    <dbReference type="NCBI Taxonomy" id="1487602"/>
    <lineage>
        <taxon>Eukaryota</taxon>
        <taxon>Amoebozoa</taxon>
        <taxon>Discosea</taxon>
        <taxon>Flabellinia</taxon>
        <taxon>Vannellidae</taxon>
        <taxon>Vannella</taxon>
    </lineage>
</organism>
<reference evidence="5" key="1">
    <citation type="submission" date="2021-01" db="EMBL/GenBank/DDBJ databases">
        <authorList>
            <person name="Corre E."/>
            <person name="Pelletier E."/>
            <person name="Niang G."/>
            <person name="Scheremetjew M."/>
            <person name="Finn R."/>
            <person name="Kale V."/>
            <person name="Holt S."/>
            <person name="Cochrane G."/>
            <person name="Meng A."/>
            <person name="Brown T."/>
            <person name="Cohen L."/>
        </authorList>
    </citation>
    <scope>NUCLEOTIDE SEQUENCE</scope>
    <source>
        <strain evidence="5">DIVA3 518/3/11/1/6</strain>
    </source>
</reference>
<accession>A0A7S4MK96</accession>
<evidence type="ECO:0000256" key="1">
    <source>
        <dbReference type="ARBA" id="ARBA00007598"/>
    </source>
</evidence>
<dbReference type="InterPro" id="IPR048666">
    <property type="entry name" value="RedAm-like_C"/>
</dbReference>